<reference evidence="2 4" key="1">
    <citation type="submission" date="2021-03" db="EMBL/GenBank/DDBJ databases">
        <title>Draft genome and methylome analysis of Thiotrix fructosivoruns ATCC 49748.</title>
        <authorList>
            <person name="Fomenkov A."/>
            <person name="Grabovich M.Y."/>
            <person name="Roberts R.J."/>
        </authorList>
    </citation>
    <scope>NUCLEOTIDE SEQUENCE [LARGE SCALE GENOMIC DNA]</scope>
    <source>
        <strain evidence="2 4">ATCC 49748</strain>
        <plasmid evidence="2">pTfr446</plasmid>
    </source>
</reference>
<dbReference type="EMBL" id="JAFMPM010000005">
    <property type="protein sequence ID" value="MBO0611642.1"/>
    <property type="molecule type" value="Genomic_DNA"/>
</dbReference>
<gene>
    <name evidence="2" type="ORF">J1836_01690</name>
    <name evidence="3" type="ORF">J1836_019380</name>
</gene>
<reference evidence="3" key="2">
    <citation type="submission" date="2021-04" db="EMBL/GenBank/DDBJ databases">
        <title>Complete Genome and methylome analysis of Thiothrix fructosivorans ATCC 49748.</title>
        <authorList>
            <person name="Fomenkov A."/>
            <person name="Sun L."/>
            <person name="Vincze T."/>
            <person name="Grabovich M.Y."/>
            <person name="Roberts R.J."/>
        </authorList>
    </citation>
    <scope>NUCLEOTIDE SEQUENCE</scope>
    <source>
        <strain evidence="3">ATCC 49748</strain>
    </source>
</reference>
<dbReference type="AlphaFoldDB" id="A0A8B0SLU3"/>
<keyword evidence="4" id="KW-1185">Reference proteome</keyword>
<evidence type="ECO:0000313" key="3">
    <source>
        <dbReference type="EMBL" id="QTX10697.1"/>
    </source>
</evidence>
<geneLocation type="plasmid" evidence="2">
    <name>pTfr446</name>
</geneLocation>
<evidence type="ECO:0000259" key="1">
    <source>
        <dbReference type="Pfam" id="PF19631"/>
    </source>
</evidence>
<dbReference type="Pfam" id="PF19631">
    <property type="entry name" value="Trypco2"/>
    <property type="match status" value="1"/>
</dbReference>
<sequence>MSVGKRQLVDVVAALRSDIEEAIAEGIGKSVKFNLEEIEVELHTQITKTGDLKINGGVEFKILGFDVGSAGAEANGSYSKEDTHTIRLKLKPKRWDEKSQSYKGVDMSDLD</sequence>
<name>A0A8B0SLU3_9GAMM</name>
<proteinExistence type="predicted"/>
<dbReference type="Proteomes" id="UP000664466">
    <property type="component" value="Unassembled WGS sequence"/>
</dbReference>
<evidence type="ECO:0000313" key="4">
    <source>
        <dbReference type="Proteomes" id="UP000664466"/>
    </source>
</evidence>
<feature type="domain" description="Trypsin-co-occurring" evidence="1">
    <location>
        <begin position="7"/>
        <end position="92"/>
    </location>
</feature>
<dbReference type="InterPro" id="IPR045608">
    <property type="entry name" value="Trypco2"/>
</dbReference>
<protein>
    <recommendedName>
        <fullName evidence="1">Trypsin-co-occurring domain-containing protein</fullName>
    </recommendedName>
</protein>
<dbReference type="RefSeq" id="WP_207249537.1">
    <property type="nucleotide sequence ID" value="NZ_JAFMPM010000005.1"/>
</dbReference>
<accession>A0A8B0SLU3</accession>
<dbReference type="EMBL" id="CP072748">
    <property type="protein sequence ID" value="QTX10697.1"/>
    <property type="molecule type" value="Genomic_DNA"/>
</dbReference>
<organism evidence="3">
    <name type="scientific">Thiothrix fructosivorans</name>
    <dbReference type="NCBI Taxonomy" id="111770"/>
    <lineage>
        <taxon>Bacteria</taxon>
        <taxon>Pseudomonadati</taxon>
        <taxon>Pseudomonadota</taxon>
        <taxon>Gammaproteobacteria</taxon>
        <taxon>Thiotrichales</taxon>
        <taxon>Thiotrichaceae</taxon>
        <taxon>Thiothrix</taxon>
    </lineage>
</organism>
<evidence type="ECO:0000313" key="2">
    <source>
        <dbReference type="EMBL" id="MBO0611642.1"/>
    </source>
</evidence>
<keyword evidence="2" id="KW-0614">Plasmid</keyword>